<dbReference type="Pfam" id="PF04773">
    <property type="entry name" value="FecR"/>
    <property type="match status" value="1"/>
</dbReference>
<reference evidence="4" key="1">
    <citation type="journal article" date="2020" name="Int. J. Syst. Evol. Microbiol.">
        <title>Aquipluma nitroreducens gen. nov. sp. nov., a novel facultatively anaerobic bacterium isolated from a freshwater lake.</title>
        <authorList>
            <person name="Watanabe M."/>
            <person name="Kojima H."/>
            <person name="Fukui M."/>
        </authorList>
    </citation>
    <scope>NUCLEOTIDE SEQUENCE</scope>
    <source>
        <strain evidence="4">MeG22</strain>
    </source>
</reference>
<dbReference type="InterPro" id="IPR006860">
    <property type="entry name" value="FecR"/>
</dbReference>
<dbReference type="GO" id="GO:0016989">
    <property type="term" value="F:sigma factor antagonist activity"/>
    <property type="evidence" value="ECO:0007669"/>
    <property type="project" value="TreeGrafter"/>
</dbReference>
<sequence>MMDINKIWSIVVGESNEADKQLVLAEIEQDKEAQKVYNELKNIWALLSSTKEMPLAEANEMYSRFKKQLPSASNNRRMSLGSLFKYAAIFILGVMITSLSVYLTERKGWMGSDKEFIQTVVADKGQISKVILPDSSVVWINSGSKITYNSKFARNNRKIDLVGQAFFHAAHNEKIPFVVDVNGFLVKVLGTKFDVNAYSGEKNIRVVLESGRVELCQSSNHDFKYTLSPGEMATFNLEDKKLTIDKVKPELFSSWKEGVLIFRDKPMTEVLDELQRRYNIDIEVKDHDIYKSVFTARLSDEPLDKVLKSMEFSCSLKATIIRDPQKTDSALKVILSKP</sequence>
<feature type="domain" description="FecR protein" evidence="2">
    <location>
        <begin position="119"/>
        <end position="214"/>
    </location>
</feature>
<dbReference type="Proteomes" id="UP001193389">
    <property type="component" value="Chromosome"/>
</dbReference>
<dbReference type="KEGG" id="anf:AQPE_1319"/>
<feature type="domain" description="Protein FecR C-terminal" evidence="3">
    <location>
        <begin position="260"/>
        <end position="318"/>
    </location>
</feature>
<dbReference type="Gene3D" id="3.55.50.30">
    <property type="match status" value="1"/>
</dbReference>
<dbReference type="EMBL" id="AP018694">
    <property type="protein sequence ID" value="BBE17170.1"/>
    <property type="molecule type" value="Genomic_DNA"/>
</dbReference>
<dbReference type="InterPro" id="IPR032508">
    <property type="entry name" value="FecR_C"/>
</dbReference>
<keyword evidence="5" id="KW-1185">Reference proteome</keyword>
<gene>
    <name evidence="4" type="ORF">AQPE_1319</name>
</gene>
<dbReference type="InterPro" id="IPR012373">
    <property type="entry name" value="Ferrdict_sens_TM"/>
</dbReference>
<evidence type="ECO:0000259" key="3">
    <source>
        <dbReference type="Pfam" id="PF16344"/>
    </source>
</evidence>
<dbReference type="PANTHER" id="PTHR30273:SF2">
    <property type="entry name" value="PROTEIN FECR"/>
    <property type="match status" value="1"/>
</dbReference>
<name>A0A5K7S6N9_9BACT</name>
<feature type="transmembrane region" description="Helical" evidence="1">
    <location>
        <begin position="83"/>
        <end position="103"/>
    </location>
</feature>
<protein>
    <submittedName>
        <fullName evidence="4">Anti-sigma factor</fullName>
    </submittedName>
</protein>
<keyword evidence="1" id="KW-0472">Membrane</keyword>
<keyword evidence="1" id="KW-0812">Transmembrane</keyword>
<evidence type="ECO:0000313" key="4">
    <source>
        <dbReference type="EMBL" id="BBE17170.1"/>
    </source>
</evidence>
<dbReference type="AlphaFoldDB" id="A0A5K7S6N9"/>
<evidence type="ECO:0000313" key="5">
    <source>
        <dbReference type="Proteomes" id="UP001193389"/>
    </source>
</evidence>
<dbReference type="Gene3D" id="2.60.120.1440">
    <property type="match status" value="1"/>
</dbReference>
<keyword evidence="1" id="KW-1133">Transmembrane helix</keyword>
<dbReference type="Pfam" id="PF16344">
    <property type="entry name" value="FecR_C"/>
    <property type="match status" value="1"/>
</dbReference>
<organism evidence="4 5">
    <name type="scientific">Aquipluma nitroreducens</name>
    <dbReference type="NCBI Taxonomy" id="2010828"/>
    <lineage>
        <taxon>Bacteria</taxon>
        <taxon>Pseudomonadati</taxon>
        <taxon>Bacteroidota</taxon>
        <taxon>Bacteroidia</taxon>
        <taxon>Marinilabiliales</taxon>
        <taxon>Prolixibacteraceae</taxon>
        <taxon>Aquipluma</taxon>
    </lineage>
</organism>
<accession>A0A5K7S6N9</accession>
<proteinExistence type="predicted"/>
<evidence type="ECO:0000259" key="2">
    <source>
        <dbReference type="Pfam" id="PF04773"/>
    </source>
</evidence>
<evidence type="ECO:0000256" key="1">
    <source>
        <dbReference type="SAM" id="Phobius"/>
    </source>
</evidence>
<dbReference type="PIRSF" id="PIRSF018266">
    <property type="entry name" value="FecR"/>
    <property type="match status" value="1"/>
</dbReference>
<dbReference type="PANTHER" id="PTHR30273">
    <property type="entry name" value="PERIPLASMIC SIGNAL SENSOR AND SIGMA FACTOR ACTIVATOR FECR-RELATED"/>
    <property type="match status" value="1"/>
</dbReference>